<dbReference type="Gene3D" id="3.40.50.200">
    <property type="entry name" value="Peptidase S8/S53 domain"/>
    <property type="match status" value="1"/>
</dbReference>
<dbReference type="Pfam" id="PF00963">
    <property type="entry name" value="Cohesin"/>
    <property type="match status" value="1"/>
</dbReference>
<dbReference type="PANTHER" id="PTHR43399:SF4">
    <property type="entry name" value="CELL WALL-ASSOCIATED PROTEASE"/>
    <property type="match status" value="1"/>
</dbReference>
<dbReference type="Gene3D" id="1.10.1330.10">
    <property type="entry name" value="Dockerin domain"/>
    <property type="match status" value="1"/>
</dbReference>
<evidence type="ECO:0000313" key="14">
    <source>
        <dbReference type="EMBL" id="UZP74327.1"/>
    </source>
</evidence>
<evidence type="ECO:0000256" key="8">
    <source>
        <dbReference type="ARBA" id="ARBA00022837"/>
    </source>
</evidence>
<evidence type="ECO:0000256" key="12">
    <source>
        <dbReference type="SAM" id="SignalP"/>
    </source>
</evidence>
<dbReference type="GO" id="GO:0008233">
    <property type="term" value="F:peptidase activity"/>
    <property type="evidence" value="ECO:0007669"/>
    <property type="project" value="UniProtKB-KW"/>
</dbReference>
<dbReference type="InterPro" id="IPR059100">
    <property type="entry name" value="TSP3_bac"/>
</dbReference>
<evidence type="ECO:0000256" key="2">
    <source>
        <dbReference type="ARBA" id="ARBA00011073"/>
    </source>
</evidence>
<dbReference type="CDD" id="cd00102">
    <property type="entry name" value="IPT"/>
    <property type="match status" value="1"/>
</dbReference>
<dbReference type="PROSITE" id="PS00138">
    <property type="entry name" value="SUBTILASE_SER"/>
    <property type="match status" value="1"/>
</dbReference>
<evidence type="ECO:0000256" key="6">
    <source>
        <dbReference type="ARBA" id="ARBA00022801"/>
    </source>
</evidence>
<feature type="active site" description="Charge relay system" evidence="9">
    <location>
        <position position="500"/>
    </location>
</feature>
<dbReference type="InterPro" id="IPR002909">
    <property type="entry name" value="IPT_dom"/>
</dbReference>
<sequence length="2201" mass="236009">MVKFAVRLLWLVPILWTGVALSQIDESDVQAQAKADEAQTAAVSEPNYEVLDRMRNFRGPYTNLDDPVRALERKREIERVGVDMAAPACKPPSCSMGERSVIVKLANTNNLYKGGVPSVTGKVPSRFYSDAALTPVFNEKLVSRAVSKYRAANAKAATNSKGNEVDLTRWYSLRLPTGADISEAVKDLSRDPRIEEVEPIVTYKTMDSKREGAVSANDSQIAAINTNDPRRVDQWHLERTKTEDAWTWLQGDGKEKWGDRAIVVAVIDTGIDYLHEDLAGNMWVNSGETPDDDIDNDNNGIIDDYYGASFKGGQNDHTGDPTDKNGHGTHVAGIIAAQGDNNLGVIGVAPNVTLMAVNSGGDNGSFASIDIAEGILYAYNQGADIINMSLGGGARSTLVEEALATAYSSAVLIAAAGNDGDYNDSACGDYARPMYPAAYNYVLGVMAEAEYSDNDGNWLTGFSNWDCTAKNAVEYEVMAPGQDIMSTVPGGGYAAWDGTSMAAPVVAGIAALVRTRFPDKTIHSSRFIMGQLASTGAAKQGRVHPGTGQPISYSSSDAYRALTETPEPDLAYLSHFVWDNVQAGTPNDNDGKVDAGERIELAVTIKNLWGQADNVTVTLRAQAQQGEGISIEDQYVTFETDSLNYGSTGSFAEADNGLEYDEDGLLTGVSSPFVFTVDPDTPNEHVIPMLVTITANNGLDDNDQATYTFESRFNLLVLSGRELPRVIDCNANDTAGTIMESCVDGVVTIDDSARWIIDKPVLVAGGTTLKIGPGAVVQFWGSQSDAAYAVFENAYLQVDGELIVEGTADKPVTLTPSDLFNYRAVVIENRGKVSISYANLWNLVSTKGSSNDFRDGVNAFDVINNSFVGRIRPDVRVYHSRSEAGDWFTVPGPVIKSEVVSNSRLVRLGFEDPSYRLEAIDIGPTVYSGNLFSWIINSNPILKVDRLQDSVLVDNYLSGLYPASTSGVVFLNSRQTRINTNGDAETLGGRLTLSTAQASARATVLDTLDYDGKTYVLAWPGHPTLGYPSDKTARAKLYVDRARNFAVSQNGDLAVYSNDAEANAISAWFGDLNVAVNANDADTLRGQINICDDRPKVCAKLETTNSKWWSSLVIGAKKSGDTWSWVTDEEPLLLAENDPLATITEDAALASDYLVSSVSAAGTSGFSTGTAATTNQVPLVLIELSSQMTLVQVQTAWDAWDDVPGGLPDSAILDPTFNVNPDTWLVSSSRAKIDEDDGFNVSGDLTNVYWGGVGESVIQYAVNGQARDFNKMPLDYTPLATIVPESAYPFVAKLEILDGDRAERPDQRFAAEQTIWRVTFNRDMDQTVQPLVTYGPAEPFTDFVVTGAWEGARVWEGNLRISPVATDGYQYVRIAGAVAADDAFMVTGVDRARFRFEVSTSGAESLNLQATGGEGYVDLSWNQDDFETMLGFHIYRSESQDSGFTRINQTLVGDQIRTYRDENTEPGVTYYYYFTVALDGAESEPSNIASAQPVDTEKPVITHTVATQGVYQSPRLLQAEVTDNIAVNAVTLYYRAVGATDYISAAMNNSEGNTYAASIPGSAMLPPGVQYYIEATDGASFAYSGRTNTPHTITVENSPVVTNVSPSSGSQAGGTPIIISGNNFVDGAQVLLGAATCQNVTVTSSSRISCTTPANVPETVAVRVTNPNNSTGLLQNAFTFVGNETVLSLPDVEGNAGSTLDVPLTVGAVAGLQSFSTTITWNAEHIQLQQVRKGSLVSGWQMASNVTGNSVTVAAASSSTVTGSGELLMLEFTVLAGGDANSPISITSARLNDGNFTVTTQDGSFTAFAGFTVSGNVTFWDEDQTPVSAVITLDDGSNETSSQVDGGFAFARVLDGQRRLVASKDDEANNSVRVYDASLVLSQVVGTLSLSDNALIAADVTGNNIVTEQDAAKILEVAAGLKTLPFANIGKLWTFTPEEITYDGLTENVTNANFTAIFMGDVSGSWINPAGILSSISTRFELDNISKEGIATVNVFARPPAPSMKISAFELLLATTPGASLIEVAKTAPFAGWTSPHIVIDGSQSRISLYDDVSGAFSVEMHILTLRYSLANGYQSIASARGWLNETKIFSGKPLAFRLDDDMDGDWVPDHEDAFPDDVSASEDTDGDGMPDNWNPGYSERDSESGLILDLDDDNDGYTDKEEADAGTNSQDASDQPVFGMNIILLKMALDKVADQTTNSP</sequence>
<dbReference type="PANTHER" id="PTHR43399">
    <property type="entry name" value="SUBTILISIN-RELATED"/>
    <property type="match status" value="1"/>
</dbReference>
<proteinExistence type="inferred from homology"/>
<dbReference type="EMBL" id="CP036501">
    <property type="protein sequence ID" value="UZP74327.1"/>
    <property type="molecule type" value="Genomic_DNA"/>
</dbReference>
<gene>
    <name evidence="14" type="ORF">E0F26_06045</name>
</gene>
<keyword evidence="3" id="KW-0964">Secreted</keyword>
<dbReference type="InterPro" id="IPR023827">
    <property type="entry name" value="Peptidase_S8_Asp-AS"/>
</dbReference>
<dbReference type="InterPro" id="IPR013783">
    <property type="entry name" value="Ig-like_fold"/>
</dbReference>
<evidence type="ECO:0000256" key="11">
    <source>
        <dbReference type="SAM" id="MobiDB-lite"/>
    </source>
</evidence>
<feature type="signal peptide" evidence="12">
    <location>
        <begin position="1"/>
        <end position="22"/>
    </location>
</feature>
<dbReference type="InterPro" id="IPR036116">
    <property type="entry name" value="FN3_sf"/>
</dbReference>
<dbReference type="InterPro" id="IPR008965">
    <property type="entry name" value="CBM2/CBM3_carb-bd_dom_sf"/>
</dbReference>
<dbReference type="InterPro" id="IPR023828">
    <property type="entry name" value="Peptidase_S8_Ser-AS"/>
</dbReference>
<name>A0ABY6Q4X7_9GAMM</name>
<dbReference type="SUPFAM" id="SSF49384">
    <property type="entry name" value="Carbohydrate-binding domain"/>
    <property type="match status" value="1"/>
</dbReference>
<keyword evidence="6 9" id="KW-0378">Hydrolase</keyword>
<dbReference type="InterPro" id="IPR036852">
    <property type="entry name" value="Peptidase_S8/S53_dom_sf"/>
</dbReference>
<dbReference type="InterPro" id="IPR036439">
    <property type="entry name" value="Dockerin_dom_sf"/>
</dbReference>
<feature type="region of interest" description="Disordered" evidence="11">
    <location>
        <begin position="2108"/>
        <end position="2177"/>
    </location>
</feature>
<feature type="chain" id="PRO_5046880228" evidence="12">
    <location>
        <begin position="23"/>
        <end position="2201"/>
    </location>
</feature>
<dbReference type="Pfam" id="PF01833">
    <property type="entry name" value="TIG"/>
    <property type="match status" value="1"/>
</dbReference>
<evidence type="ECO:0000259" key="13">
    <source>
        <dbReference type="SMART" id="SM00429"/>
    </source>
</evidence>
<dbReference type="PROSITE" id="PS00136">
    <property type="entry name" value="SUBTILASE_ASP"/>
    <property type="match status" value="1"/>
</dbReference>
<accession>A0ABY6Q4X7</accession>
<comment type="subcellular location">
    <subcellularLocation>
        <location evidence="1">Secreted</location>
    </subcellularLocation>
</comment>
<keyword evidence="4 9" id="KW-0645">Protease</keyword>
<keyword evidence="7 9" id="KW-0720">Serine protease</keyword>
<dbReference type="GO" id="GO:0006508">
    <property type="term" value="P:proteolysis"/>
    <property type="evidence" value="ECO:0007669"/>
    <property type="project" value="UniProtKB-KW"/>
</dbReference>
<feature type="active site" description="Charge relay system" evidence="9">
    <location>
        <position position="268"/>
    </location>
</feature>
<dbReference type="PROSITE" id="PS51892">
    <property type="entry name" value="SUBTILASE"/>
    <property type="match status" value="1"/>
</dbReference>
<dbReference type="InterPro" id="IPR000209">
    <property type="entry name" value="Peptidase_S8/S53_dom"/>
</dbReference>
<dbReference type="Proteomes" id="UP001317963">
    <property type="component" value="Chromosome"/>
</dbReference>
<evidence type="ECO:0000256" key="5">
    <source>
        <dbReference type="ARBA" id="ARBA00022729"/>
    </source>
</evidence>
<dbReference type="SUPFAM" id="SSF49265">
    <property type="entry name" value="Fibronectin type III"/>
    <property type="match status" value="1"/>
</dbReference>
<evidence type="ECO:0000256" key="1">
    <source>
        <dbReference type="ARBA" id="ARBA00004613"/>
    </source>
</evidence>
<dbReference type="Gene3D" id="2.60.40.680">
    <property type="match status" value="1"/>
</dbReference>
<feature type="compositionally biased region" description="Acidic residues" evidence="11">
    <location>
        <begin position="2120"/>
        <end position="2129"/>
    </location>
</feature>
<dbReference type="Pfam" id="PF18884">
    <property type="entry name" value="TSP3_bac"/>
    <property type="match status" value="1"/>
</dbReference>
<dbReference type="PRINTS" id="PR00723">
    <property type="entry name" value="SUBTILISIN"/>
</dbReference>
<feature type="domain" description="IPT/TIG" evidence="13">
    <location>
        <begin position="1598"/>
        <end position="1681"/>
    </location>
</feature>
<dbReference type="InterPro" id="IPR022398">
    <property type="entry name" value="Peptidase_S8_His-AS"/>
</dbReference>
<evidence type="ECO:0000256" key="9">
    <source>
        <dbReference type="PROSITE-ProRule" id="PRU01240"/>
    </source>
</evidence>
<evidence type="ECO:0000256" key="10">
    <source>
        <dbReference type="RuleBase" id="RU003355"/>
    </source>
</evidence>
<dbReference type="InterPro" id="IPR028974">
    <property type="entry name" value="TSP_type-3_rpt"/>
</dbReference>
<dbReference type="InterPro" id="IPR051048">
    <property type="entry name" value="Peptidase_S8/S53_subtilisin"/>
</dbReference>
<protein>
    <submittedName>
        <fullName evidence="14">Serine protease</fullName>
    </submittedName>
</protein>
<evidence type="ECO:0000256" key="7">
    <source>
        <dbReference type="ARBA" id="ARBA00022825"/>
    </source>
</evidence>
<organism evidence="14 15">
    <name type="scientific">Candidatus Paraluminiphilus aquimaris</name>
    <dbReference type="NCBI Taxonomy" id="2518994"/>
    <lineage>
        <taxon>Bacteria</taxon>
        <taxon>Pseudomonadati</taxon>
        <taxon>Pseudomonadota</taxon>
        <taxon>Gammaproteobacteria</taxon>
        <taxon>Cellvibrionales</taxon>
        <taxon>Halieaceae</taxon>
        <taxon>Candidatus Paraluminiphilus</taxon>
    </lineage>
</organism>
<dbReference type="InterPro" id="IPR014756">
    <property type="entry name" value="Ig_E-set"/>
</dbReference>
<comment type="similarity">
    <text evidence="2 9 10">Belongs to the peptidase S8 family.</text>
</comment>
<dbReference type="Gene3D" id="4.10.1080.10">
    <property type="entry name" value="TSP type-3 repeat"/>
    <property type="match status" value="1"/>
</dbReference>
<dbReference type="SMART" id="SM00429">
    <property type="entry name" value="IPT"/>
    <property type="match status" value="1"/>
</dbReference>
<dbReference type="PROSITE" id="PS00137">
    <property type="entry name" value="SUBTILASE_HIS"/>
    <property type="match status" value="1"/>
</dbReference>
<evidence type="ECO:0000313" key="15">
    <source>
        <dbReference type="Proteomes" id="UP001317963"/>
    </source>
</evidence>
<evidence type="ECO:0000256" key="4">
    <source>
        <dbReference type="ARBA" id="ARBA00022670"/>
    </source>
</evidence>
<dbReference type="InterPro" id="IPR015500">
    <property type="entry name" value="Peptidase_S8_subtilisin-rel"/>
</dbReference>
<keyword evidence="5 12" id="KW-0732">Signal</keyword>
<keyword evidence="15" id="KW-1185">Reference proteome</keyword>
<reference evidence="14 15" key="1">
    <citation type="submission" date="2019-02" db="EMBL/GenBank/DDBJ databases">
        <title>Halieaceae_genomes.</title>
        <authorList>
            <person name="Li S.-H."/>
        </authorList>
    </citation>
    <scope>NUCLEOTIDE SEQUENCE [LARGE SCALE GENOMIC DNA]</scope>
    <source>
        <strain evidence="14 15">JH123</strain>
    </source>
</reference>
<dbReference type="Pfam" id="PF00082">
    <property type="entry name" value="Peptidase_S8"/>
    <property type="match status" value="1"/>
</dbReference>
<feature type="compositionally biased region" description="Acidic residues" evidence="11">
    <location>
        <begin position="2150"/>
        <end position="2165"/>
    </location>
</feature>
<dbReference type="SUPFAM" id="SSF52743">
    <property type="entry name" value="Subtilisin-like"/>
    <property type="match status" value="1"/>
</dbReference>
<dbReference type="CDD" id="cd08547">
    <property type="entry name" value="Type_II_cohesin"/>
    <property type="match status" value="1"/>
</dbReference>
<feature type="active site" description="Charge relay system" evidence="9">
    <location>
        <position position="327"/>
    </location>
</feature>
<keyword evidence="8" id="KW-0106">Calcium</keyword>
<dbReference type="InterPro" id="IPR002102">
    <property type="entry name" value="Cohesin_dom"/>
</dbReference>
<dbReference type="SUPFAM" id="SSF81296">
    <property type="entry name" value="E set domains"/>
    <property type="match status" value="1"/>
</dbReference>
<evidence type="ECO:0000256" key="3">
    <source>
        <dbReference type="ARBA" id="ARBA00022525"/>
    </source>
</evidence>
<dbReference type="Gene3D" id="2.60.40.10">
    <property type="entry name" value="Immunoglobulins"/>
    <property type="match status" value="2"/>
</dbReference>